<dbReference type="GO" id="GO:0005829">
    <property type="term" value="C:cytosol"/>
    <property type="evidence" value="ECO:0007669"/>
    <property type="project" value="TreeGrafter"/>
</dbReference>
<dbReference type="Pfam" id="PF20628">
    <property type="entry name" value="Dyp_perox_C"/>
    <property type="match status" value="1"/>
</dbReference>
<dbReference type="Pfam" id="PF21105">
    <property type="entry name" value="DyP_N"/>
    <property type="match status" value="1"/>
</dbReference>
<dbReference type="InterPro" id="IPR048328">
    <property type="entry name" value="Dyp_perox_C"/>
</dbReference>
<reference evidence="12 13" key="1">
    <citation type="submission" date="2019-01" db="EMBL/GenBank/DDBJ databases">
        <title>Coherence of Microcystis species and biogeography revealed through population genomics.</title>
        <authorList>
            <person name="Perez-Carrascal O.M."/>
            <person name="Terrat Y."/>
            <person name="Giani A."/>
            <person name="Fortin N."/>
            <person name="Tromas N."/>
            <person name="Shapiro B.J."/>
        </authorList>
    </citation>
    <scope>NUCLEOTIDE SEQUENCE [LARGE SCALE GENOMIC DNA]</scope>
    <source>
        <strain evidence="12">Ma_QC_Ch_20071001_S25D</strain>
    </source>
</reference>
<evidence type="ECO:0000256" key="5">
    <source>
        <dbReference type="ARBA" id="ARBA00022729"/>
    </source>
</evidence>
<dbReference type="NCBIfam" id="TIGR01413">
    <property type="entry name" value="Dyp_perox_fam"/>
    <property type="match status" value="1"/>
</dbReference>
<comment type="caution">
    <text evidence="12">The sequence shown here is derived from an EMBL/GenBank/DDBJ whole genome shotgun (WGS) entry which is preliminary data.</text>
</comment>
<evidence type="ECO:0000256" key="3">
    <source>
        <dbReference type="ARBA" id="ARBA00022617"/>
    </source>
</evidence>
<dbReference type="AlphaFoldDB" id="A0A552G6L9"/>
<evidence type="ECO:0000256" key="1">
    <source>
        <dbReference type="ARBA" id="ARBA00001970"/>
    </source>
</evidence>
<accession>A0A552G6L9</accession>
<feature type="region of interest" description="Disordered" evidence="9">
    <location>
        <begin position="299"/>
        <end position="318"/>
    </location>
</feature>
<feature type="domain" description="Dyp-type peroxidase C-terminal" evidence="10">
    <location>
        <begin position="356"/>
        <end position="406"/>
    </location>
</feature>
<keyword evidence="4" id="KW-0479">Metal-binding</keyword>
<gene>
    <name evidence="12" type="ORF">EWV57_01180</name>
</gene>
<dbReference type="InterPro" id="IPR011008">
    <property type="entry name" value="Dimeric_a/b-barrel"/>
</dbReference>
<dbReference type="Proteomes" id="UP000316958">
    <property type="component" value="Unassembled WGS sequence"/>
</dbReference>
<dbReference type="PANTHER" id="PTHR30521:SF4">
    <property type="entry name" value="DEFERROCHELATASE"/>
    <property type="match status" value="1"/>
</dbReference>
<keyword evidence="7" id="KW-0408">Iron</keyword>
<evidence type="ECO:0000313" key="12">
    <source>
        <dbReference type="EMBL" id="TRU54625.1"/>
    </source>
</evidence>
<organism evidence="12 13">
    <name type="scientific">Microcystis aeruginosa Ma_QC_Ch_20071001_S25D</name>
    <dbReference type="NCBI Taxonomy" id="2486250"/>
    <lineage>
        <taxon>Bacteria</taxon>
        <taxon>Bacillati</taxon>
        <taxon>Cyanobacteriota</taxon>
        <taxon>Cyanophyceae</taxon>
        <taxon>Oscillatoriophycideae</taxon>
        <taxon>Chroococcales</taxon>
        <taxon>Microcystaceae</taxon>
        <taxon>Microcystis</taxon>
    </lineage>
</organism>
<evidence type="ECO:0000259" key="11">
    <source>
        <dbReference type="Pfam" id="PF21105"/>
    </source>
</evidence>
<evidence type="ECO:0000313" key="13">
    <source>
        <dbReference type="Proteomes" id="UP000316958"/>
    </source>
</evidence>
<dbReference type="GO" id="GO:0046872">
    <property type="term" value="F:metal ion binding"/>
    <property type="evidence" value="ECO:0007669"/>
    <property type="project" value="UniProtKB-KW"/>
</dbReference>
<dbReference type="SUPFAM" id="SSF54909">
    <property type="entry name" value="Dimeric alpha+beta barrel"/>
    <property type="match status" value="1"/>
</dbReference>
<keyword evidence="2 12" id="KW-0575">Peroxidase</keyword>
<evidence type="ECO:0000256" key="6">
    <source>
        <dbReference type="ARBA" id="ARBA00023002"/>
    </source>
</evidence>
<evidence type="ECO:0000259" key="10">
    <source>
        <dbReference type="Pfam" id="PF20628"/>
    </source>
</evidence>
<sequence>MALTEADLNTLPENGIDPEELGKYQILLEDLQGNILRGHGRDYSTHLFLQFKPDLTNPVRTWIQTFAQQYLKSAKEQSDEAHLYRTQQVSGGLFANFFLSRKGYEYLKIEPYQIPSDQPFRMGMKNDDIRSFLGDPPVDQWENGFQTQIDALILVADDSILDLSEAVKKIEAQLCQIAEIVHRDNGFILRNQAGQIIEHFGFVDGVSQPLFLKRDIDNSLRDDRDFKQWDPRASLDVVLVRDPNGRTEDSYGSYLVYRKLEQNVKAFRQDQHQLAQTLNINDDLAGALIVGRFQDGTPVTLSDMPTSPVTPTNNFNYDQDQTATKCPFHAHIRKTNPRGDTGIVESSPGFNEALKIEKNHRITRRAVSYGENDATKEPEKDSGLLFICFQSSIENQFNFMQARWANPKNFVQVNVGPDPLIGQPEGTQKWPKKWGESETEEYNFKLWVNMKGGEYFFAPSLSFLKELQPLPEG</sequence>
<name>A0A552G6L9_MICAE</name>
<comment type="cofactor">
    <cofactor evidence="1">
        <name>heme b</name>
        <dbReference type="ChEBI" id="CHEBI:60344"/>
    </cofactor>
</comment>
<protein>
    <submittedName>
        <fullName evidence="12">Dyp-type peroxidase</fullName>
    </submittedName>
</protein>
<dbReference type="EMBL" id="SFBE01000021">
    <property type="protein sequence ID" value="TRU54625.1"/>
    <property type="molecule type" value="Genomic_DNA"/>
</dbReference>
<feature type="domain" description="DyP dimeric alpha+beta barrel" evidence="11">
    <location>
        <begin position="31"/>
        <end position="181"/>
    </location>
</feature>
<evidence type="ECO:0000256" key="8">
    <source>
        <dbReference type="ARBA" id="ARBA00025737"/>
    </source>
</evidence>
<dbReference type="GO" id="GO:0004601">
    <property type="term" value="F:peroxidase activity"/>
    <property type="evidence" value="ECO:0007669"/>
    <property type="project" value="UniProtKB-KW"/>
</dbReference>
<keyword evidence="5" id="KW-0732">Signal</keyword>
<keyword evidence="6" id="KW-0560">Oxidoreductase</keyword>
<dbReference type="PANTHER" id="PTHR30521">
    <property type="entry name" value="DEFERROCHELATASE/PEROXIDASE"/>
    <property type="match status" value="1"/>
</dbReference>
<dbReference type="InterPro" id="IPR049509">
    <property type="entry name" value="DyP_N"/>
</dbReference>
<evidence type="ECO:0000256" key="2">
    <source>
        <dbReference type="ARBA" id="ARBA00022559"/>
    </source>
</evidence>
<evidence type="ECO:0000256" key="4">
    <source>
        <dbReference type="ARBA" id="ARBA00022723"/>
    </source>
</evidence>
<evidence type="ECO:0000256" key="9">
    <source>
        <dbReference type="SAM" id="MobiDB-lite"/>
    </source>
</evidence>
<dbReference type="PROSITE" id="PS51404">
    <property type="entry name" value="DYP_PEROXIDASE"/>
    <property type="match status" value="1"/>
</dbReference>
<keyword evidence="3" id="KW-0349">Heme</keyword>
<evidence type="ECO:0000256" key="7">
    <source>
        <dbReference type="ARBA" id="ARBA00023004"/>
    </source>
</evidence>
<comment type="similarity">
    <text evidence="8">Belongs to the DyP-type peroxidase family.</text>
</comment>
<dbReference type="InterPro" id="IPR006314">
    <property type="entry name" value="Dyp_peroxidase"/>
</dbReference>
<dbReference type="GO" id="GO:0020037">
    <property type="term" value="F:heme binding"/>
    <property type="evidence" value="ECO:0007669"/>
    <property type="project" value="InterPro"/>
</dbReference>
<proteinExistence type="inferred from homology"/>